<evidence type="ECO:0000256" key="1">
    <source>
        <dbReference type="SAM" id="MobiDB-lite"/>
    </source>
</evidence>
<feature type="compositionally biased region" description="Basic and acidic residues" evidence="1">
    <location>
        <begin position="134"/>
        <end position="150"/>
    </location>
</feature>
<feature type="compositionally biased region" description="Basic and acidic residues" evidence="1">
    <location>
        <begin position="38"/>
        <end position="76"/>
    </location>
</feature>
<sequence>MELRFRMSATVHGLEGDAAWLGDDPDHDVVGQSGRDLLPFREDVDGAALRRPDDVEHRDGGRDGDELDVPGDHDAEAPAAAAADRPEEVLAHGVPAEEVAPRVDQRGVHDVVDGEAVLALQHAEAAAAEVAADADGRADPRGEAEPRRAAPDGVVQLAERRAGLHPRRAARCVDAHRPHPRQVDDGEPLEATLGAVREPLVVVPAAARADADTMPAAADDGGLDVGGLLRHDDAQRRRRRGGVQEFRVSDGGLEDGCIGRGAPFVYEPW</sequence>
<dbReference type="EMBL" id="AP014962">
    <property type="protein sequence ID" value="BAS98177.1"/>
    <property type="molecule type" value="Genomic_DNA"/>
</dbReference>
<dbReference type="FunCoup" id="A0A0N7KM93">
    <property type="interactions" value="1"/>
</dbReference>
<proteinExistence type="predicted"/>
<reference evidence="3" key="1">
    <citation type="journal article" date="2005" name="Nature">
        <title>The map-based sequence of the rice genome.</title>
        <authorList>
            <consortium name="International rice genome sequencing project (IRGSP)"/>
            <person name="Matsumoto T."/>
            <person name="Wu J."/>
            <person name="Kanamori H."/>
            <person name="Katayose Y."/>
            <person name="Fujisawa M."/>
            <person name="Namiki N."/>
            <person name="Mizuno H."/>
            <person name="Yamamoto K."/>
            <person name="Antonio B.A."/>
            <person name="Baba T."/>
            <person name="Sakata K."/>
            <person name="Nagamura Y."/>
            <person name="Aoki H."/>
            <person name="Arikawa K."/>
            <person name="Arita K."/>
            <person name="Bito T."/>
            <person name="Chiden Y."/>
            <person name="Fujitsuka N."/>
            <person name="Fukunaka R."/>
            <person name="Hamada M."/>
            <person name="Harada C."/>
            <person name="Hayashi A."/>
            <person name="Hijishita S."/>
            <person name="Honda M."/>
            <person name="Hosokawa S."/>
            <person name="Ichikawa Y."/>
            <person name="Idonuma A."/>
            <person name="Iijima M."/>
            <person name="Ikeda M."/>
            <person name="Ikeno M."/>
            <person name="Ito K."/>
            <person name="Ito S."/>
            <person name="Ito T."/>
            <person name="Ito Y."/>
            <person name="Ito Y."/>
            <person name="Iwabuchi A."/>
            <person name="Kamiya K."/>
            <person name="Karasawa W."/>
            <person name="Kurita K."/>
            <person name="Katagiri S."/>
            <person name="Kikuta A."/>
            <person name="Kobayashi H."/>
            <person name="Kobayashi N."/>
            <person name="Machita K."/>
            <person name="Maehara T."/>
            <person name="Masukawa M."/>
            <person name="Mizubayashi T."/>
            <person name="Mukai Y."/>
            <person name="Nagasaki H."/>
            <person name="Nagata Y."/>
            <person name="Naito S."/>
            <person name="Nakashima M."/>
            <person name="Nakama Y."/>
            <person name="Nakamichi Y."/>
            <person name="Nakamura M."/>
            <person name="Meguro A."/>
            <person name="Negishi M."/>
            <person name="Ohta I."/>
            <person name="Ohta T."/>
            <person name="Okamoto M."/>
            <person name="Ono N."/>
            <person name="Saji S."/>
            <person name="Sakaguchi M."/>
            <person name="Sakai K."/>
            <person name="Shibata M."/>
            <person name="Shimokawa T."/>
            <person name="Song J."/>
            <person name="Takazaki Y."/>
            <person name="Terasawa K."/>
            <person name="Tsugane M."/>
            <person name="Tsuji K."/>
            <person name="Ueda S."/>
            <person name="Waki K."/>
            <person name="Yamagata H."/>
            <person name="Yamamoto M."/>
            <person name="Yamamoto S."/>
            <person name="Yamane H."/>
            <person name="Yoshiki S."/>
            <person name="Yoshihara R."/>
            <person name="Yukawa K."/>
            <person name="Zhong H."/>
            <person name="Yano M."/>
            <person name="Yuan Q."/>
            <person name="Ouyang S."/>
            <person name="Liu J."/>
            <person name="Jones K.M."/>
            <person name="Gansberger K."/>
            <person name="Moffat K."/>
            <person name="Hill J."/>
            <person name="Bera J."/>
            <person name="Fadrosh D."/>
            <person name="Jin S."/>
            <person name="Johri S."/>
            <person name="Kim M."/>
            <person name="Overton L."/>
            <person name="Reardon M."/>
            <person name="Tsitrin T."/>
            <person name="Vuong H."/>
            <person name="Weaver B."/>
            <person name="Ciecko A."/>
            <person name="Tallon L."/>
            <person name="Jackson J."/>
            <person name="Pai G."/>
            <person name="Aken S.V."/>
            <person name="Utterback T."/>
            <person name="Reidmuller S."/>
            <person name="Feldblyum T."/>
            <person name="Hsiao J."/>
            <person name="Zismann V."/>
            <person name="Iobst S."/>
            <person name="de Vazeille A.R."/>
            <person name="Buell C.R."/>
            <person name="Ying K."/>
            <person name="Li Y."/>
            <person name="Lu T."/>
            <person name="Huang Y."/>
            <person name="Zhao Q."/>
            <person name="Feng Q."/>
            <person name="Zhang L."/>
            <person name="Zhu J."/>
            <person name="Weng Q."/>
            <person name="Mu J."/>
            <person name="Lu Y."/>
            <person name="Fan D."/>
            <person name="Liu Y."/>
            <person name="Guan J."/>
            <person name="Zhang Y."/>
            <person name="Yu S."/>
            <person name="Liu X."/>
            <person name="Zhang Y."/>
            <person name="Hong G."/>
            <person name="Han B."/>
            <person name="Choisne N."/>
            <person name="Demange N."/>
            <person name="Orjeda G."/>
            <person name="Samain S."/>
            <person name="Cattolico L."/>
            <person name="Pelletier E."/>
            <person name="Couloux A."/>
            <person name="Segurens B."/>
            <person name="Wincker P."/>
            <person name="D'Hont A."/>
            <person name="Scarpelli C."/>
            <person name="Weissenbach J."/>
            <person name="Salanoubat M."/>
            <person name="Quetier F."/>
            <person name="Yu Y."/>
            <person name="Kim H.R."/>
            <person name="Rambo T."/>
            <person name="Currie J."/>
            <person name="Collura K."/>
            <person name="Luo M."/>
            <person name="Yang T."/>
            <person name="Ammiraju J.S.S."/>
            <person name="Engler F."/>
            <person name="Soderlund C."/>
            <person name="Wing R.A."/>
            <person name="Palmer L.E."/>
            <person name="de la Bastide M."/>
            <person name="Spiegel L."/>
            <person name="Nascimento L."/>
            <person name="Zutavern T."/>
            <person name="O'Shaughnessy A."/>
            <person name="Dike S."/>
            <person name="Dedhia N."/>
            <person name="Preston R."/>
            <person name="Balija V."/>
            <person name="McCombie W.R."/>
            <person name="Chow T."/>
            <person name="Chen H."/>
            <person name="Chung M."/>
            <person name="Chen C."/>
            <person name="Shaw J."/>
            <person name="Wu H."/>
            <person name="Hsiao K."/>
            <person name="Chao Y."/>
            <person name="Chu M."/>
            <person name="Cheng C."/>
            <person name="Hour A."/>
            <person name="Lee P."/>
            <person name="Lin S."/>
            <person name="Lin Y."/>
            <person name="Liou J."/>
            <person name="Liu S."/>
            <person name="Hsing Y."/>
            <person name="Raghuvanshi S."/>
            <person name="Mohanty A."/>
            <person name="Bharti A.K."/>
            <person name="Gaur A."/>
            <person name="Gupta V."/>
            <person name="Kumar D."/>
            <person name="Ravi V."/>
            <person name="Vij S."/>
            <person name="Kapur A."/>
            <person name="Khurana P."/>
            <person name="Khurana P."/>
            <person name="Khurana J.P."/>
            <person name="Tyagi A.K."/>
            <person name="Gaikwad K."/>
            <person name="Singh A."/>
            <person name="Dalal V."/>
            <person name="Srivastava S."/>
            <person name="Dixit A."/>
            <person name="Pal A.K."/>
            <person name="Ghazi I.A."/>
            <person name="Yadav M."/>
            <person name="Pandit A."/>
            <person name="Bhargava A."/>
            <person name="Sureshbabu K."/>
            <person name="Batra K."/>
            <person name="Sharma T.R."/>
            <person name="Mohapatra T."/>
            <person name="Singh N.K."/>
            <person name="Messing J."/>
            <person name="Nelson A.B."/>
            <person name="Fuks G."/>
            <person name="Kavchok S."/>
            <person name="Keizer G."/>
            <person name="Linton E."/>
            <person name="Llaca V."/>
            <person name="Song R."/>
            <person name="Tanyolac B."/>
            <person name="Young S."/>
            <person name="Ho-Il K."/>
            <person name="Hahn J.H."/>
            <person name="Sangsakoo G."/>
            <person name="Vanavichit A."/>
            <person name="de Mattos Luiz.A.T."/>
            <person name="Zimmer P.D."/>
            <person name="Malone G."/>
            <person name="Dellagostin O."/>
            <person name="de Oliveira A.C."/>
            <person name="Bevan M."/>
            <person name="Bancroft I."/>
            <person name="Minx P."/>
            <person name="Cordum H."/>
            <person name="Wilson R."/>
            <person name="Cheng Z."/>
            <person name="Jin W."/>
            <person name="Jiang J."/>
            <person name="Leong S.A."/>
            <person name="Iwama H."/>
            <person name="Gojobori T."/>
            <person name="Itoh T."/>
            <person name="Niimura Y."/>
            <person name="Fujii Y."/>
            <person name="Habara T."/>
            <person name="Sakai H."/>
            <person name="Sato Y."/>
            <person name="Wilson G."/>
            <person name="Kumar K."/>
            <person name="McCouch S."/>
            <person name="Juretic N."/>
            <person name="Hoen D."/>
            <person name="Wright S."/>
            <person name="Bruskiewich R."/>
            <person name="Bureau T."/>
            <person name="Miyao A."/>
            <person name="Hirochika H."/>
            <person name="Nishikawa T."/>
            <person name="Kadowaki K."/>
            <person name="Sugiura M."/>
            <person name="Burr B."/>
            <person name="Sasaki T."/>
        </authorList>
    </citation>
    <scope>NUCLEOTIDE SEQUENCE [LARGE SCALE GENOMIC DNA]</scope>
    <source>
        <strain evidence="3">cv. Nipponbare</strain>
    </source>
</reference>
<feature type="region of interest" description="Disordered" evidence="1">
    <location>
        <begin position="131"/>
        <end position="151"/>
    </location>
</feature>
<dbReference type="PaxDb" id="39947-A0A0N7KM93"/>
<reference evidence="2 3" key="2">
    <citation type="journal article" date="2013" name="Plant Cell Physiol.">
        <title>Rice Annotation Project Database (RAP-DB): an integrative and interactive database for rice genomics.</title>
        <authorList>
            <person name="Sakai H."/>
            <person name="Lee S.S."/>
            <person name="Tanaka T."/>
            <person name="Numa H."/>
            <person name="Kim J."/>
            <person name="Kawahara Y."/>
            <person name="Wakimoto H."/>
            <person name="Yang C.C."/>
            <person name="Iwamoto M."/>
            <person name="Abe T."/>
            <person name="Yamada Y."/>
            <person name="Muto A."/>
            <person name="Inokuchi H."/>
            <person name="Ikemura T."/>
            <person name="Matsumoto T."/>
            <person name="Sasaki T."/>
            <person name="Itoh T."/>
        </authorList>
    </citation>
    <scope>NUCLEOTIDE SEQUENCE [LARGE SCALE GENOMIC DNA]</scope>
    <source>
        <strain evidence="3">cv. Nipponbare</strain>
    </source>
</reference>
<organism evidence="2 3">
    <name type="scientific">Oryza sativa subsp. japonica</name>
    <name type="common">Rice</name>
    <dbReference type="NCBI Taxonomy" id="39947"/>
    <lineage>
        <taxon>Eukaryota</taxon>
        <taxon>Viridiplantae</taxon>
        <taxon>Streptophyta</taxon>
        <taxon>Embryophyta</taxon>
        <taxon>Tracheophyta</taxon>
        <taxon>Spermatophyta</taxon>
        <taxon>Magnoliopsida</taxon>
        <taxon>Liliopsida</taxon>
        <taxon>Poales</taxon>
        <taxon>Poaceae</taxon>
        <taxon>BOP clade</taxon>
        <taxon>Oryzoideae</taxon>
        <taxon>Oryzeae</taxon>
        <taxon>Oryzinae</taxon>
        <taxon>Oryza</taxon>
        <taxon>Oryza sativa</taxon>
    </lineage>
</organism>
<dbReference type="AlphaFoldDB" id="A0A0N7KM93"/>
<name>A0A0N7KM93_ORYSJ</name>
<dbReference type="Proteomes" id="UP000059680">
    <property type="component" value="Chromosome 6"/>
</dbReference>
<reference evidence="2 3" key="3">
    <citation type="journal article" date="2013" name="Rice">
        <title>Improvement of the Oryza sativa Nipponbare reference genome using next generation sequence and optical map data.</title>
        <authorList>
            <person name="Kawahara Y."/>
            <person name="de la Bastide M."/>
            <person name="Hamilton J.P."/>
            <person name="Kanamori H."/>
            <person name="McCombie W.R."/>
            <person name="Ouyang S."/>
            <person name="Schwartz D.C."/>
            <person name="Tanaka T."/>
            <person name="Wu J."/>
            <person name="Zhou S."/>
            <person name="Childs K.L."/>
            <person name="Davidson R.M."/>
            <person name="Lin H."/>
            <person name="Quesada-Ocampo L."/>
            <person name="Vaillancourt B."/>
            <person name="Sakai H."/>
            <person name="Lee S.S."/>
            <person name="Kim J."/>
            <person name="Numa H."/>
            <person name="Itoh T."/>
            <person name="Buell C.R."/>
            <person name="Matsumoto T."/>
        </authorList>
    </citation>
    <scope>NUCLEOTIDE SEQUENCE [LARGE SCALE GENOMIC DNA]</scope>
    <source>
        <strain evidence="3">cv. Nipponbare</strain>
    </source>
</reference>
<dbReference type="InParanoid" id="A0A0N7KM93"/>
<protein>
    <submittedName>
        <fullName evidence="2">Os06g0549666 protein</fullName>
    </submittedName>
</protein>
<dbReference type="eggNOG" id="ENOG502R3G5">
    <property type="taxonomic scope" value="Eukaryota"/>
</dbReference>
<keyword evidence="3" id="KW-1185">Reference proteome</keyword>
<feature type="non-terminal residue" evidence="2">
    <location>
        <position position="269"/>
    </location>
</feature>
<gene>
    <name evidence="2" type="ordered locus">Os06g0549666</name>
    <name evidence="2" type="ORF">OSNPB_060549666</name>
</gene>
<accession>A0A0N7KM93</accession>
<feature type="region of interest" description="Disordered" evidence="1">
    <location>
        <begin position="17"/>
        <end position="85"/>
    </location>
</feature>
<evidence type="ECO:0000313" key="3">
    <source>
        <dbReference type="Proteomes" id="UP000059680"/>
    </source>
</evidence>
<dbReference type="Gramene" id="Os06t0549666-00">
    <property type="protein sequence ID" value="Os06t0549666-00"/>
    <property type="gene ID" value="Os06g0549666"/>
</dbReference>
<evidence type="ECO:0000313" key="2">
    <source>
        <dbReference type="EMBL" id="BAS98177.1"/>
    </source>
</evidence>